<dbReference type="EMBL" id="MFKF01000243">
    <property type="protein sequence ID" value="OGG48798.1"/>
    <property type="molecule type" value="Genomic_DNA"/>
</dbReference>
<feature type="domain" description="DUF4340" evidence="2">
    <location>
        <begin position="67"/>
        <end position="155"/>
    </location>
</feature>
<dbReference type="Pfam" id="PF14238">
    <property type="entry name" value="DUF4340"/>
    <property type="match status" value="1"/>
</dbReference>
<evidence type="ECO:0000259" key="2">
    <source>
        <dbReference type="Pfam" id="PF14238"/>
    </source>
</evidence>
<sequence length="206" mass="21471">MGRSTLGMVLAFAVLALGVWLFQTRNPAGVPGAAEYVLDVTEGSVARLDASTPSGSVAFEKLDPFGWRFASGDAADFNRVSNVVNRLAKLRSQAKVLDQVTDLTQYKLDTPRATAILTMKDGTIHKVLFGGPTVNSSSSYVMVEGQASLYTISGIIVGDVEKLVTEPPVPTPTSATPSPAPSTVTPAPQSSQISTPTVGLPAPSVP</sequence>
<comment type="caution">
    <text evidence="3">The sequence shown here is derived from an EMBL/GenBank/DDBJ whole genome shotgun (WGS) entry which is preliminary data.</text>
</comment>
<reference evidence="3 4" key="1">
    <citation type="journal article" date="2016" name="Nat. Commun.">
        <title>Thousands of microbial genomes shed light on interconnected biogeochemical processes in an aquifer system.</title>
        <authorList>
            <person name="Anantharaman K."/>
            <person name="Brown C.T."/>
            <person name="Hug L.A."/>
            <person name="Sharon I."/>
            <person name="Castelle C.J."/>
            <person name="Probst A.J."/>
            <person name="Thomas B.C."/>
            <person name="Singh A."/>
            <person name="Wilkins M.J."/>
            <person name="Karaoz U."/>
            <person name="Brodie E.L."/>
            <person name="Williams K.H."/>
            <person name="Hubbard S.S."/>
            <person name="Banfield J.F."/>
        </authorList>
    </citation>
    <scope>NUCLEOTIDE SEQUENCE [LARGE SCALE GENOMIC DNA]</scope>
    <source>
        <strain evidence="4">RIFCSPLOWO2_12_FULL_64_10</strain>
    </source>
</reference>
<evidence type="ECO:0000313" key="4">
    <source>
        <dbReference type="Proteomes" id="UP000178606"/>
    </source>
</evidence>
<feature type="region of interest" description="Disordered" evidence="1">
    <location>
        <begin position="167"/>
        <end position="206"/>
    </location>
</feature>
<proteinExistence type="predicted"/>
<dbReference type="AlphaFoldDB" id="A0A1F6CI43"/>
<evidence type="ECO:0000313" key="3">
    <source>
        <dbReference type="EMBL" id="OGG48798.1"/>
    </source>
</evidence>
<organism evidence="3 4">
    <name type="scientific">Handelsmanbacteria sp. (strain RIFCSPLOWO2_12_FULL_64_10)</name>
    <dbReference type="NCBI Taxonomy" id="1817868"/>
    <lineage>
        <taxon>Bacteria</taxon>
        <taxon>Candidatus Handelsmaniibacteriota</taxon>
    </lineage>
</organism>
<dbReference type="Proteomes" id="UP000178606">
    <property type="component" value="Unassembled WGS sequence"/>
</dbReference>
<gene>
    <name evidence="3" type="ORF">A3F84_28195</name>
</gene>
<dbReference type="InterPro" id="IPR025641">
    <property type="entry name" value="DUF4340"/>
</dbReference>
<evidence type="ECO:0000256" key="1">
    <source>
        <dbReference type="SAM" id="MobiDB-lite"/>
    </source>
</evidence>
<name>A0A1F6CI43_HANXR</name>
<protein>
    <recommendedName>
        <fullName evidence="2">DUF4340 domain-containing protein</fullName>
    </recommendedName>
</protein>
<accession>A0A1F6CI43</accession>
<feature type="compositionally biased region" description="Low complexity" evidence="1">
    <location>
        <begin position="172"/>
        <end position="192"/>
    </location>
</feature>